<gene>
    <name evidence="7" type="ORF">FB474_3317</name>
</gene>
<evidence type="ECO:0000313" key="7">
    <source>
        <dbReference type="EMBL" id="TQL61896.1"/>
    </source>
</evidence>
<dbReference type="EMBL" id="VFOQ01000001">
    <property type="protein sequence ID" value="TQL61896.1"/>
    <property type="molecule type" value="Genomic_DNA"/>
</dbReference>
<dbReference type="InterPro" id="IPR016032">
    <property type="entry name" value="Sig_transdc_resp-reg_C-effctor"/>
</dbReference>
<dbReference type="InterPro" id="IPR001867">
    <property type="entry name" value="OmpR/PhoB-type_DNA-bd"/>
</dbReference>
<keyword evidence="2" id="KW-0805">Transcription regulation</keyword>
<dbReference type="InterPro" id="IPR011990">
    <property type="entry name" value="TPR-like_helical_dom_sf"/>
</dbReference>
<organism evidence="7 8">
    <name type="scientific">Oryzihumus leptocrescens</name>
    <dbReference type="NCBI Taxonomy" id="297536"/>
    <lineage>
        <taxon>Bacteria</taxon>
        <taxon>Bacillati</taxon>
        <taxon>Actinomycetota</taxon>
        <taxon>Actinomycetes</taxon>
        <taxon>Micrococcales</taxon>
        <taxon>Intrasporangiaceae</taxon>
        <taxon>Oryzihumus</taxon>
    </lineage>
</organism>
<dbReference type="SUPFAM" id="SSF48452">
    <property type="entry name" value="TPR-like"/>
    <property type="match status" value="1"/>
</dbReference>
<evidence type="ECO:0000256" key="1">
    <source>
        <dbReference type="ARBA" id="ARBA00005820"/>
    </source>
</evidence>
<dbReference type="Gene3D" id="1.25.40.10">
    <property type="entry name" value="Tetratricopeptide repeat domain"/>
    <property type="match status" value="1"/>
</dbReference>
<dbReference type="PROSITE" id="PS51755">
    <property type="entry name" value="OMPR_PHOB"/>
    <property type="match status" value="1"/>
</dbReference>
<evidence type="ECO:0000256" key="2">
    <source>
        <dbReference type="ARBA" id="ARBA00023015"/>
    </source>
</evidence>
<protein>
    <submittedName>
        <fullName evidence="7">DNA-binding SARP family transcriptional activator</fullName>
    </submittedName>
</protein>
<comment type="similarity">
    <text evidence="1">Belongs to the AfsR/DnrI/RedD regulatory family.</text>
</comment>
<evidence type="ECO:0000256" key="4">
    <source>
        <dbReference type="ARBA" id="ARBA00023163"/>
    </source>
</evidence>
<name>A0A542ZNM9_9MICO</name>
<dbReference type="Gene3D" id="3.40.50.1820">
    <property type="entry name" value="alpha/beta hydrolase"/>
    <property type="match status" value="1"/>
</dbReference>
<reference evidence="7 8" key="1">
    <citation type="submission" date="2019-06" db="EMBL/GenBank/DDBJ databases">
        <title>Sequencing the genomes of 1000 actinobacteria strains.</title>
        <authorList>
            <person name="Klenk H.-P."/>
        </authorList>
    </citation>
    <scope>NUCLEOTIDE SEQUENCE [LARGE SCALE GENOMIC DNA]</scope>
    <source>
        <strain evidence="7 8">DSM 18082</strain>
    </source>
</reference>
<feature type="DNA-binding region" description="OmpR/PhoB-type" evidence="5">
    <location>
        <begin position="1"/>
        <end position="94"/>
    </location>
</feature>
<dbReference type="InterPro" id="IPR005158">
    <property type="entry name" value="BTAD"/>
</dbReference>
<dbReference type="Pfam" id="PF03704">
    <property type="entry name" value="BTAD"/>
    <property type="match status" value="1"/>
</dbReference>
<dbReference type="SMART" id="SM00862">
    <property type="entry name" value="Trans_reg_C"/>
    <property type="match status" value="1"/>
</dbReference>
<dbReference type="InterPro" id="IPR051677">
    <property type="entry name" value="AfsR-DnrI-RedD_regulator"/>
</dbReference>
<dbReference type="GO" id="GO:0006355">
    <property type="term" value="P:regulation of DNA-templated transcription"/>
    <property type="evidence" value="ECO:0007669"/>
    <property type="project" value="InterPro"/>
</dbReference>
<keyword evidence="4" id="KW-0804">Transcription</keyword>
<dbReference type="Proteomes" id="UP000319514">
    <property type="component" value="Unassembled WGS sequence"/>
</dbReference>
<keyword evidence="3 5" id="KW-0238">DNA-binding</keyword>
<dbReference type="CDD" id="cd15831">
    <property type="entry name" value="BTAD"/>
    <property type="match status" value="1"/>
</dbReference>
<dbReference type="GO" id="GO:0003824">
    <property type="term" value="F:catalytic activity"/>
    <property type="evidence" value="ECO:0007669"/>
    <property type="project" value="UniProtKB-ARBA"/>
</dbReference>
<evidence type="ECO:0000259" key="6">
    <source>
        <dbReference type="PROSITE" id="PS51755"/>
    </source>
</evidence>
<dbReference type="PANTHER" id="PTHR35807:SF1">
    <property type="entry name" value="TRANSCRIPTIONAL REGULATOR REDD"/>
    <property type="match status" value="1"/>
</dbReference>
<sequence>MLVRILGAVELVGSGGVTVPLPGRRQPALLAALAARAREVVSIDRLVTLLWGDDLPDNPEASLHSAVFKLRRALRSVSEREVLLTRERGYQLALSPGDLDADLFGELVSRAAGQPPEEAAVTLADALGLWRGQAYAGFADTEIAQLEAIRLEESRRAAVERRAEALLACGRAADVVPMLEPFVAEHPLRESARASLMRALHETGRTAEALDHYRNHRDHLGEDLGLEPSRVMQSLQVELLQEPPARDATTQTRQVTTVATRRGLCDLQVRYLRTRAGDVVAHGSTGTGPPLVVLLGWISNLDVIASGRDPRSSLLERLTDDFALTLYDRVGTGLSPGPVRDFGLAASVGELADVVSEVGPPVSLLAMSGAGPIAVSLAAERPELVASLVLFGTFADGPGTFTDKQLRDMVVQITRTHWSMGSKLLADLYRPGASDEAAWHLSEVFRESARPDVAADYLASLYEHNVMDKLPAVMAPALVLHYRGDRLIPFRGAQQLVAGLRDATLVVLEGRVHLPDASDLDQIQQNIVEHVRAAAG</sequence>
<dbReference type="InterPro" id="IPR029058">
    <property type="entry name" value="AB_hydrolase_fold"/>
</dbReference>
<dbReference type="AlphaFoldDB" id="A0A542ZNM9"/>
<evidence type="ECO:0000313" key="8">
    <source>
        <dbReference type="Proteomes" id="UP000319514"/>
    </source>
</evidence>
<dbReference type="GO" id="GO:0003677">
    <property type="term" value="F:DNA binding"/>
    <property type="evidence" value="ECO:0007669"/>
    <property type="project" value="UniProtKB-UniRule"/>
</dbReference>
<keyword evidence="8" id="KW-1185">Reference proteome</keyword>
<dbReference type="InterPro" id="IPR036388">
    <property type="entry name" value="WH-like_DNA-bd_sf"/>
</dbReference>
<feature type="domain" description="OmpR/PhoB-type" evidence="6">
    <location>
        <begin position="1"/>
        <end position="94"/>
    </location>
</feature>
<evidence type="ECO:0000256" key="3">
    <source>
        <dbReference type="ARBA" id="ARBA00023125"/>
    </source>
</evidence>
<dbReference type="SUPFAM" id="SSF53474">
    <property type="entry name" value="alpha/beta-Hydrolases"/>
    <property type="match status" value="1"/>
</dbReference>
<dbReference type="GO" id="GO:0000160">
    <property type="term" value="P:phosphorelay signal transduction system"/>
    <property type="evidence" value="ECO:0007669"/>
    <property type="project" value="InterPro"/>
</dbReference>
<comment type="caution">
    <text evidence="7">The sequence shown here is derived from an EMBL/GenBank/DDBJ whole genome shotgun (WGS) entry which is preliminary data.</text>
</comment>
<dbReference type="Pfam" id="PF00486">
    <property type="entry name" value="Trans_reg_C"/>
    <property type="match status" value="1"/>
</dbReference>
<proteinExistence type="inferred from homology"/>
<dbReference type="PANTHER" id="PTHR35807">
    <property type="entry name" value="TRANSCRIPTIONAL REGULATOR REDD-RELATED"/>
    <property type="match status" value="1"/>
</dbReference>
<dbReference type="SMART" id="SM01043">
    <property type="entry name" value="BTAD"/>
    <property type="match status" value="1"/>
</dbReference>
<evidence type="ECO:0000256" key="5">
    <source>
        <dbReference type="PROSITE-ProRule" id="PRU01091"/>
    </source>
</evidence>
<dbReference type="SUPFAM" id="SSF46894">
    <property type="entry name" value="C-terminal effector domain of the bipartite response regulators"/>
    <property type="match status" value="1"/>
</dbReference>
<accession>A0A542ZNM9</accession>
<dbReference type="Gene3D" id="1.10.10.10">
    <property type="entry name" value="Winged helix-like DNA-binding domain superfamily/Winged helix DNA-binding domain"/>
    <property type="match status" value="1"/>
</dbReference>